<dbReference type="EMBL" id="APPE01000045">
    <property type="protein sequence ID" value="ENU99671.1"/>
    <property type="molecule type" value="Genomic_DNA"/>
</dbReference>
<comment type="caution">
    <text evidence="2">The sequence shown here is derived from an EMBL/GenBank/DDBJ whole genome shotgun (WGS) entry which is preliminary data.</text>
</comment>
<reference evidence="2 3" key="1">
    <citation type="submission" date="2013-02" db="EMBL/GenBank/DDBJ databases">
        <title>The Genome Sequence of Acinetobacter sp. NIPH 899.</title>
        <authorList>
            <consortium name="The Broad Institute Genome Sequencing Platform"/>
            <consortium name="The Broad Institute Genome Sequencing Center for Infectious Disease"/>
            <person name="Cerqueira G."/>
            <person name="Feldgarden M."/>
            <person name="Courvalin P."/>
            <person name="Perichon B."/>
            <person name="Grillot-Courvalin C."/>
            <person name="Clermont D."/>
            <person name="Rocha E."/>
            <person name="Yoon E.-J."/>
            <person name="Nemec A."/>
            <person name="Walker B."/>
            <person name="Young S.K."/>
            <person name="Zeng Q."/>
            <person name="Gargeya S."/>
            <person name="Fitzgerald M."/>
            <person name="Haas B."/>
            <person name="Abouelleil A."/>
            <person name="Alvarado L."/>
            <person name="Arachchi H.M."/>
            <person name="Berlin A.M."/>
            <person name="Chapman S.B."/>
            <person name="Dewar J."/>
            <person name="Goldberg J."/>
            <person name="Griggs A."/>
            <person name="Gujja S."/>
            <person name="Hansen M."/>
            <person name="Howarth C."/>
            <person name="Imamovic A."/>
            <person name="Larimer J."/>
            <person name="McCowan C."/>
            <person name="Murphy C."/>
            <person name="Neiman D."/>
            <person name="Pearson M."/>
            <person name="Priest M."/>
            <person name="Roberts A."/>
            <person name="Saif S."/>
            <person name="Shea T."/>
            <person name="Sisk P."/>
            <person name="Sykes S."/>
            <person name="Wortman J."/>
            <person name="Nusbaum C."/>
            <person name="Birren B."/>
        </authorList>
    </citation>
    <scope>NUCLEOTIDE SEQUENCE [LARGE SCALE GENOMIC DNA]</scope>
    <source>
        <strain evidence="2 3">NIPH 899</strain>
    </source>
</reference>
<organism evidence="2 3">
    <name type="scientific">Acinetobacter variabilis</name>
    <dbReference type="NCBI Taxonomy" id="70346"/>
    <lineage>
        <taxon>Bacteria</taxon>
        <taxon>Pseudomonadati</taxon>
        <taxon>Pseudomonadota</taxon>
        <taxon>Gammaproteobacteria</taxon>
        <taxon>Moraxellales</taxon>
        <taxon>Moraxellaceae</taxon>
        <taxon>Acinetobacter</taxon>
    </lineage>
</organism>
<evidence type="ECO:0000256" key="1">
    <source>
        <dbReference type="SAM" id="MobiDB-lite"/>
    </source>
</evidence>
<evidence type="ECO:0000313" key="3">
    <source>
        <dbReference type="Proteomes" id="UP000013070"/>
    </source>
</evidence>
<feature type="region of interest" description="Disordered" evidence="1">
    <location>
        <begin position="68"/>
        <end position="103"/>
    </location>
</feature>
<keyword evidence="3" id="KW-1185">Reference proteome</keyword>
<dbReference type="eggNOG" id="ENOG5031S33">
    <property type="taxonomic scope" value="Bacteria"/>
</dbReference>
<sequence>MIDLLYKISTIKKIQNGSKIMTHIRIADFCAKYGYTKHQIQHATRTGKLDKVAKGIVDEQHAIQAMSYTKPLKPPKQTKVKTDTITQPDQFVSSNPTSEKPNFLSQEWVKSMLAPASKGGKVLPPEE</sequence>
<dbReference type="AlphaFoldDB" id="N8VIA1"/>
<proteinExistence type="predicted"/>
<name>N8VIA1_9GAMM</name>
<dbReference type="PATRIC" id="fig|1217710.3.peg.1162"/>
<protein>
    <submittedName>
        <fullName evidence="2">Uncharacterized protein</fullName>
    </submittedName>
</protein>
<dbReference type="HOGENOM" id="CLU_1965787_0_0_6"/>
<dbReference type="Proteomes" id="UP000013070">
    <property type="component" value="Unassembled WGS sequence"/>
</dbReference>
<gene>
    <name evidence="2" type="ORF">F969_01229</name>
</gene>
<feature type="compositionally biased region" description="Polar residues" evidence="1">
    <location>
        <begin position="83"/>
        <end position="103"/>
    </location>
</feature>
<evidence type="ECO:0000313" key="2">
    <source>
        <dbReference type="EMBL" id="ENU99671.1"/>
    </source>
</evidence>
<dbReference type="RefSeq" id="WP_004782029.1">
    <property type="nucleotide sequence ID" value="NZ_JAHPPL010000077.1"/>
</dbReference>
<accession>N8VIA1</accession>